<evidence type="ECO:0000313" key="2">
    <source>
        <dbReference type="Proteomes" id="UP000017023"/>
    </source>
</evidence>
<accession>U2L1M5</accession>
<protein>
    <submittedName>
        <fullName evidence="1">Uncharacterized protein</fullName>
    </submittedName>
</protein>
<reference evidence="1 2" key="1">
    <citation type="submission" date="2013-08" db="EMBL/GenBank/DDBJ databases">
        <authorList>
            <person name="Durkin A.S."/>
            <person name="Haft D.R."/>
            <person name="McCorrison J."/>
            <person name="Torralba M."/>
            <person name="Gillis M."/>
            <person name="Haft D.H."/>
            <person name="Methe B."/>
            <person name="Sutton G."/>
            <person name="Nelson K.E."/>
        </authorList>
    </citation>
    <scope>NUCLEOTIDE SEQUENCE [LARGE SCALE GENOMIC DNA]</scope>
    <source>
        <strain evidence="1 2">F0493</strain>
    </source>
</reference>
<name>U2L1M5_9BACT</name>
<dbReference type="Proteomes" id="UP000017023">
    <property type="component" value="Unassembled WGS sequence"/>
</dbReference>
<sequence length="47" mass="5618">MSNKSAALDTFDKMIFHFHEQFNYKREIAKRLKEKGISDEIIKECLI</sequence>
<dbReference type="EMBL" id="AWGW01000030">
    <property type="protein sequence ID" value="ERJ98432.1"/>
    <property type="molecule type" value="Genomic_DNA"/>
</dbReference>
<dbReference type="AlphaFoldDB" id="U2L1M5"/>
<dbReference type="PATRIC" id="fig|1395125.3.peg.2449"/>
<gene>
    <name evidence="1" type="ORF">HMPREF9145_1123</name>
</gene>
<proteinExistence type="predicted"/>
<comment type="caution">
    <text evidence="1">The sequence shown here is derived from an EMBL/GenBank/DDBJ whole genome shotgun (WGS) entry which is preliminary data.</text>
</comment>
<evidence type="ECO:0000313" key="1">
    <source>
        <dbReference type="EMBL" id="ERJ98432.1"/>
    </source>
</evidence>
<organism evidence="1 2">
    <name type="scientific">Segatella salivae F0493</name>
    <dbReference type="NCBI Taxonomy" id="1395125"/>
    <lineage>
        <taxon>Bacteria</taxon>
        <taxon>Pseudomonadati</taxon>
        <taxon>Bacteroidota</taxon>
        <taxon>Bacteroidia</taxon>
        <taxon>Bacteroidales</taxon>
        <taxon>Prevotellaceae</taxon>
        <taxon>Segatella</taxon>
    </lineage>
</organism>